<accession>A0A5B9M841</accession>
<dbReference type="KEGG" id="smam:Mal15_13980"/>
<sequence length="195" mass="21608">MPVPKDNRPLRSPNEKGRYRRAWKESHGNLLLAFAGLIFLIGLAMIWASPPGTPEIDVDLGTVDSADQVVSLPPNVILIRVATSQLNSEGPIRIAVYDSPHTFGNPEQAIIKDSLVPIDGFVVWEIKLDFLPEQFAIAAYHDLDDNGELNRALFNAPVEPYGFSNNARSLVGPPTYEQTIMQRPTESTAIEIRVY</sequence>
<dbReference type="Pfam" id="PF09912">
    <property type="entry name" value="DUF2141"/>
    <property type="match status" value="1"/>
</dbReference>
<proteinExistence type="predicted"/>
<dbReference type="EMBL" id="CP036264">
    <property type="protein sequence ID" value="QEF97358.1"/>
    <property type="molecule type" value="Genomic_DNA"/>
</dbReference>
<dbReference type="RefSeq" id="WP_147867051.1">
    <property type="nucleotide sequence ID" value="NZ_CP036264.1"/>
</dbReference>
<keyword evidence="3" id="KW-1185">Reference proteome</keyword>
<keyword evidence="1" id="KW-0812">Transmembrane</keyword>
<evidence type="ECO:0000313" key="2">
    <source>
        <dbReference type="EMBL" id="QEF97358.1"/>
    </source>
</evidence>
<organism evidence="2 3">
    <name type="scientific">Stieleria maiorica</name>
    <dbReference type="NCBI Taxonomy" id="2795974"/>
    <lineage>
        <taxon>Bacteria</taxon>
        <taxon>Pseudomonadati</taxon>
        <taxon>Planctomycetota</taxon>
        <taxon>Planctomycetia</taxon>
        <taxon>Pirellulales</taxon>
        <taxon>Pirellulaceae</taxon>
        <taxon>Stieleria</taxon>
    </lineage>
</organism>
<name>A0A5B9M841_9BACT</name>
<dbReference type="Proteomes" id="UP000321353">
    <property type="component" value="Chromosome"/>
</dbReference>
<evidence type="ECO:0000313" key="3">
    <source>
        <dbReference type="Proteomes" id="UP000321353"/>
    </source>
</evidence>
<keyword evidence="1" id="KW-0472">Membrane</keyword>
<evidence type="ECO:0000256" key="1">
    <source>
        <dbReference type="SAM" id="Phobius"/>
    </source>
</evidence>
<feature type="transmembrane region" description="Helical" evidence="1">
    <location>
        <begin position="28"/>
        <end position="48"/>
    </location>
</feature>
<protein>
    <recommendedName>
        <fullName evidence="4">DUF2141 domain-containing protein</fullName>
    </recommendedName>
</protein>
<gene>
    <name evidence="2" type="ORF">Mal15_13980</name>
</gene>
<keyword evidence="1" id="KW-1133">Transmembrane helix</keyword>
<evidence type="ECO:0008006" key="4">
    <source>
        <dbReference type="Google" id="ProtNLM"/>
    </source>
</evidence>
<dbReference type="AlphaFoldDB" id="A0A5B9M841"/>
<reference evidence="2 3" key="1">
    <citation type="submission" date="2019-02" db="EMBL/GenBank/DDBJ databases">
        <title>Planctomycetal bacteria perform biofilm scaping via a novel small molecule.</title>
        <authorList>
            <person name="Jeske O."/>
            <person name="Boedeker C."/>
            <person name="Wiegand S."/>
            <person name="Breitling P."/>
            <person name="Kallscheuer N."/>
            <person name="Jogler M."/>
            <person name="Rohde M."/>
            <person name="Petersen J."/>
            <person name="Medema M.H."/>
            <person name="Surup F."/>
            <person name="Jogler C."/>
        </authorList>
    </citation>
    <scope>NUCLEOTIDE SEQUENCE [LARGE SCALE GENOMIC DNA]</scope>
    <source>
        <strain evidence="2 3">Mal15</strain>
    </source>
</reference>
<dbReference type="InterPro" id="IPR018673">
    <property type="entry name" value="DUF2141"/>
</dbReference>